<evidence type="ECO:0000256" key="16">
    <source>
        <dbReference type="SAM" id="MobiDB-lite"/>
    </source>
</evidence>
<comment type="subcellular location">
    <subcellularLocation>
        <location evidence="2">Cytoplasm</location>
    </subcellularLocation>
    <subcellularLocation>
        <location evidence="1">Nucleus</location>
    </subcellularLocation>
</comment>
<protein>
    <recommendedName>
        <fullName evidence="13">Protein-lysine N-methyltransferase SMYD4</fullName>
    </recommendedName>
    <alternativeName>
        <fullName evidence="14">SET and MYND domain-containing protein 4</fullName>
    </alternativeName>
</protein>
<dbReference type="GO" id="GO:0005737">
    <property type="term" value="C:cytoplasm"/>
    <property type="evidence" value="ECO:0007669"/>
    <property type="project" value="UniProtKB-SubCell"/>
</dbReference>
<dbReference type="Gene3D" id="2.170.270.10">
    <property type="entry name" value="SET domain"/>
    <property type="match status" value="1"/>
</dbReference>
<dbReference type="AlphaFoldDB" id="A0A315VKK4"/>
<evidence type="ECO:0000256" key="8">
    <source>
        <dbReference type="ARBA" id="ARBA00022771"/>
    </source>
</evidence>
<dbReference type="SUPFAM" id="SSF82199">
    <property type="entry name" value="SET domain"/>
    <property type="match status" value="1"/>
</dbReference>
<evidence type="ECO:0000256" key="14">
    <source>
        <dbReference type="ARBA" id="ARBA00093680"/>
    </source>
</evidence>
<feature type="domain" description="SET" evidence="17">
    <location>
        <begin position="194"/>
        <end position="535"/>
    </location>
</feature>
<evidence type="ECO:0000256" key="1">
    <source>
        <dbReference type="ARBA" id="ARBA00004123"/>
    </source>
</evidence>
<dbReference type="SUPFAM" id="SSF48452">
    <property type="entry name" value="TPR-like"/>
    <property type="match status" value="1"/>
</dbReference>
<evidence type="ECO:0000256" key="4">
    <source>
        <dbReference type="ARBA" id="ARBA00022603"/>
    </source>
</evidence>
<feature type="region of interest" description="Disordered" evidence="16">
    <location>
        <begin position="387"/>
        <end position="412"/>
    </location>
</feature>
<evidence type="ECO:0000256" key="9">
    <source>
        <dbReference type="ARBA" id="ARBA00022833"/>
    </source>
</evidence>
<accession>A0A315VKK4</accession>
<dbReference type="Proteomes" id="UP000250572">
    <property type="component" value="Unassembled WGS sequence"/>
</dbReference>
<dbReference type="PANTHER" id="PTHR46165">
    <property type="entry name" value="SET AND MYND DOMAIN-CONTAINING PROTEIN 4"/>
    <property type="match status" value="1"/>
</dbReference>
<dbReference type="GO" id="GO:0042826">
    <property type="term" value="F:histone deacetylase binding"/>
    <property type="evidence" value="ECO:0007669"/>
    <property type="project" value="TreeGrafter"/>
</dbReference>
<feature type="domain" description="MYND-type" evidence="18">
    <location>
        <begin position="260"/>
        <end position="299"/>
    </location>
</feature>
<dbReference type="PANTHER" id="PTHR46165:SF2">
    <property type="entry name" value="SET AND MYND DOMAIN-CONTAINING PROTEIN 4"/>
    <property type="match status" value="1"/>
</dbReference>
<dbReference type="Gene3D" id="1.25.40.10">
    <property type="entry name" value="Tetratricopeptide repeat domain"/>
    <property type="match status" value="2"/>
</dbReference>
<evidence type="ECO:0000259" key="17">
    <source>
        <dbReference type="PROSITE" id="PS50280"/>
    </source>
</evidence>
<evidence type="ECO:0000256" key="7">
    <source>
        <dbReference type="ARBA" id="ARBA00022723"/>
    </source>
</evidence>
<evidence type="ECO:0000256" key="13">
    <source>
        <dbReference type="ARBA" id="ARBA00093635"/>
    </source>
</evidence>
<evidence type="ECO:0000256" key="12">
    <source>
        <dbReference type="ARBA" id="ARBA00093423"/>
    </source>
</evidence>
<keyword evidence="5" id="KW-0808">Transferase</keyword>
<keyword evidence="10" id="KW-0539">Nucleus</keyword>
<keyword evidence="4" id="KW-0489">Methyltransferase</keyword>
<dbReference type="InterPro" id="IPR001214">
    <property type="entry name" value="SET_dom"/>
</dbReference>
<dbReference type="GO" id="GO:0032259">
    <property type="term" value="P:methylation"/>
    <property type="evidence" value="ECO:0007669"/>
    <property type="project" value="UniProtKB-KW"/>
</dbReference>
<dbReference type="Gene3D" id="6.10.140.2220">
    <property type="match status" value="1"/>
</dbReference>
<dbReference type="EMBL" id="NHOQ01001678">
    <property type="protein sequence ID" value="PWA22911.1"/>
    <property type="molecule type" value="Genomic_DNA"/>
</dbReference>
<comment type="catalytic activity">
    <reaction evidence="11">
        <text>L-lysyl-[protein] + S-adenosyl-L-methionine = N(6)-methyl-L-lysyl-[protein] + S-adenosyl-L-homocysteine + H(+)</text>
        <dbReference type="Rhea" id="RHEA:51736"/>
        <dbReference type="Rhea" id="RHEA-COMP:9752"/>
        <dbReference type="Rhea" id="RHEA-COMP:13053"/>
        <dbReference type="ChEBI" id="CHEBI:15378"/>
        <dbReference type="ChEBI" id="CHEBI:29969"/>
        <dbReference type="ChEBI" id="CHEBI:57856"/>
        <dbReference type="ChEBI" id="CHEBI:59789"/>
        <dbReference type="ChEBI" id="CHEBI:61929"/>
    </reaction>
</comment>
<keyword evidence="9" id="KW-0862">Zinc</keyword>
<dbReference type="PROSITE" id="PS50280">
    <property type="entry name" value="SET"/>
    <property type="match status" value="1"/>
</dbReference>
<dbReference type="InterPro" id="IPR011990">
    <property type="entry name" value="TPR-like_helical_dom_sf"/>
</dbReference>
<evidence type="ECO:0000313" key="19">
    <source>
        <dbReference type="EMBL" id="PWA22911.1"/>
    </source>
</evidence>
<organism evidence="19 20">
    <name type="scientific">Gambusia affinis</name>
    <name type="common">Western mosquitofish</name>
    <name type="synonym">Heterandria affinis</name>
    <dbReference type="NCBI Taxonomy" id="33528"/>
    <lineage>
        <taxon>Eukaryota</taxon>
        <taxon>Metazoa</taxon>
        <taxon>Chordata</taxon>
        <taxon>Craniata</taxon>
        <taxon>Vertebrata</taxon>
        <taxon>Euteleostomi</taxon>
        <taxon>Actinopterygii</taxon>
        <taxon>Neopterygii</taxon>
        <taxon>Teleostei</taxon>
        <taxon>Neoteleostei</taxon>
        <taxon>Acanthomorphata</taxon>
        <taxon>Ovalentaria</taxon>
        <taxon>Atherinomorphae</taxon>
        <taxon>Cyprinodontiformes</taxon>
        <taxon>Poeciliidae</taxon>
        <taxon>Poeciliinae</taxon>
        <taxon>Gambusia</taxon>
    </lineage>
</organism>
<evidence type="ECO:0000259" key="18">
    <source>
        <dbReference type="PROSITE" id="PS50865"/>
    </source>
</evidence>
<evidence type="ECO:0000256" key="2">
    <source>
        <dbReference type="ARBA" id="ARBA00004496"/>
    </source>
</evidence>
<dbReference type="PROSITE" id="PS50865">
    <property type="entry name" value="ZF_MYND_2"/>
    <property type="match status" value="1"/>
</dbReference>
<evidence type="ECO:0000256" key="5">
    <source>
        <dbReference type="ARBA" id="ARBA00022679"/>
    </source>
</evidence>
<dbReference type="InterPro" id="IPR046341">
    <property type="entry name" value="SET_dom_sf"/>
</dbReference>
<comment type="function">
    <text evidence="12">Protein-lysine N-methyltransferase. Monomethylates PRMT5, modulating its transcriptional activity. May also act as a histone methyltransferase. Plays a critical role in cardiac development. Acts as a key epigenetic regulator of gene expression during cardiac development via its dual activities as a methyltransferase and negative regulator of HDAC1.</text>
</comment>
<dbReference type="GO" id="GO:0007507">
    <property type="term" value="P:heart development"/>
    <property type="evidence" value="ECO:0007669"/>
    <property type="project" value="TreeGrafter"/>
</dbReference>
<dbReference type="CDD" id="cd10536">
    <property type="entry name" value="SET_SMYD4"/>
    <property type="match status" value="1"/>
</dbReference>
<evidence type="ECO:0000256" key="11">
    <source>
        <dbReference type="ARBA" id="ARBA00048985"/>
    </source>
</evidence>
<dbReference type="InterPro" id="IPR044421">
    <property type="entry name" value="SMYD4_SET"/>
</dbReference>
<feature type="compositionally biased region" description="Low complexity" evidence="16">
    <location>
        <begin position="392"/>
        <end position="402"/>
    </location>
</feature>
<dbReference type="STRING" id="33528.ENSGAFP00000031077"/>
<dbReference type="Pfam" id="PF01753">
    <property type="entry name" value="zf-MYND"/>
    <property type="match status" value="1"/>
</dbReference>
<evidence type="ECO:0000256" key="15">
    <source>
        <dbReference type="PROSITE-ProRule" id="PRU00134"/>
    </source>
</evidence>
<dbReference type="GO" id="GO:0005634">
    <property type="term" value="C:nucleus"/>
    <property type="evidence" value="ECO:0007669"/>
    <property type="project" value="UniProtKB-SubCell"/>
</dbReference>
<evidence type="ECO:0000256" key="3">
    <source>
        <dbReference type="ARBA" id="ARBA00022490"/>
    </source>
</evidence>
<sequence length="763" mass="84863">MDLPCVQWQDHVAHKWSELDSELKETFLSLHEIDDVFKCTLSLANQQDLDAIQSISAGLSVKKDAEEAAKCREKGNSIFKTRDYKAAALHYSQGICFAPQSSEQLSLCYANRSAALYHLQQYQECLYDIDRALNTGYPAHLSHKLQERRNLCLNHLPVSVKTKNDQLYHVSNDDKCSKSLTISSSETFRFGICPQVSVGCSKEKGCHLVALQSITAGEVILRDRPFSWVLIPGVEKVKGKRGQGQDIQRKTVFGTEHKRCHWCLTETLCAVPCKGCSFSRYCSVSCQQEAWEEHHHWECPLGAELAAMGVMAQLALRVTLKAGIENIHRARQTIRDEQKKSDQYNPYMTVFHLMQHTEHQSISLRFMCALTVAALYLKLSKAGPLPTSWKLSDASSITSQSSDGPKKKGGDTEWSSELWIVGSAVLRHMLQLRCNAQAVVTLQATGSENARVQSMEEIRVATAMFATLSLLNHSCRPNTSLVFSTGTIDDPGAPQESVGFNQHLLEEGRPDRGVTVTVRAARDIAAGEEILHCYGPNSNRMGTEERQRLLQEQYYFLCECEACTDQEEEIKESSRNESGLLCTKCKGALKKNKRGGFTCSLLSCAHQISSSEVNHELQEFRVALEKAVALMEKENPVEALHLLKKISSQSGLLLRDSHPLQGELADATARAYASLGDWKNAATHLEQSAVAISSQYGKDSFELGQQLFKLVQLHFNGSVNGARGPALSVIPKVRRILSLHCGPHCPELQELNAMEECFQGSTF</sequence>
<keyword evidence="3" id="KW-0963">Cytoplasm</keyword>
<name>A0A315VKK4_GAMAF</name>
<dbReference type="SUPFAM" id="SSF144232">
    <property type="entry name" value="HIT/MYND zinc finger-like"/>
    <property type="match status" value="1"/>
</dbReference>
<dbReference type="GO" id="GO:0008270">
    <property type="term" value="F:zinc ion binding"/>
    <property type="evidence" value="ECO:0007669"/>
    <property type="project" value="UniProtKB-KW"/>
</dbReference>
<evidence type="ECO:0000256" key="6">
    <source>
        <dbReference type="ARBA" id="ARBA00022691"/>
    </source>
</evidence>
<proteinExistence type="predicted"/>
<reference evidence="19 20" key="1">
    <citation type="journal article" date="2018" name="G3 (Bethesda)">
        <title>A High-Quality Reference Genome for the Invasive Mosquitofish Gambusia affinis Using a Chicago Library.</title>
        <authorList>
            <person name="Hoffberg S.L."/>
            <person name="Troendle N.J."/>
            <person name="Glenn T.C."/>
            <person name="Mahmud O."/>
            <person name="Louha S."/>
            <person name="Chalopin D."/>
            <person name="Bennetzen J.L."/>
            <person name="Mauricio R."/>
        </authorList>
    </citation>
    <scope>NUCLEOTIDE SEQUENCE [LARGE SCALE GENOMIC DNA]</scope>
    <source>
        <strain evidence="19">NE01/NJP1002.9</strain>
        <tissue evidence="19">Muscle</tissue>
    </source>
</reference>
<dbReference type="InterPro" id="IPR052097">
    <property type="entry name" value="SET-MYND_domain_protein"/>
</dbReference>
<evidence type="ECO:0000256" key="10">
    <source>
        <dbReference type="ARBA" id="ARBA00023242"/>
    </source>
</evidence>
<keyword evidence="8 15" id="KW-0863">Zinc-finger</keyword>
<keyword evidence="20" id="KW-1185">Reference proteome</keyword>
<keyword evidence="7" id="KW-0479">Metal-binding</keyword>
<evidence type="ECO:0000313" key="20">
    <source>
        <dbReference type="Proteomes" id="UP000250572"/>
    </source>
</evidence>
<keyword evidence="6" id="KW-0949">S-adenosyl-L-methionine</keyword>
<comment type="caution">
    <text evidence="19">The sequence shown here is derived from an EMBL/GenBank/DDBJ whole genome shotgun (WGS) entry which is preliminary data.</text>
</comment>
<dbReference type="Pfam" id="PF00856">
    <property type="entry name" value="SET"/>
    <property type="match status" value="1"/>
</dbReference>
<dbReference type="InterPro" id="IPR002893">
    <property type="entry name" value="Znf_MYND"/>
</dbReference>
<gene>
    <name evidence="19" type="ORF">CCH79_00002340</name>
</gene>
<dbReference type="GO" id="GO:0008168">
    <property type="term" value="F:methyltransferase activity"/>
    <property type="evidence" value="ECO:0007669"/>
    <property type="project" value="UniProtKB-KW"/>
</dbReference>